<dbReference type="InterPro" id="IPR058163">
    <property type="entry name" value="LysR-type_TF_proteobact-type"/>
</dbReference>
<evidence type="ECO:0000256" key="3">
    <source>
        <dbReference type="ARBA" id="ARBA00023125"/>
    </source>
</evidence>
<dbReference type="InterPro" id="IPR036388">
    <property type="entry name" value="WH-like_DNA-bd_sf"/>
</dbReference>
<dbReference type="Pfam" id="PF03466">
    <property type="entry name" value="LysR_substrate"/>
    <property type="match status" value="1"/>
</dbReference>
<evidence type="ECO:0000259" key="6">
    <source>
        <dbReference type="PROSITE" id="PS50931"/>
    </source>
</evidence>
<dbReference type="PROSITE" id="PS50931">
    <property type="entry name" value="HTH_LYSR"/>
    <property type="match status" value="1"/>
</dbReference>
<dbReference type="SUPFAM" id="SSF53850">
    <property type="entry name" value="Periplasmic binding protein-like II"/>
    <property type="match status" value="1"/>
</dbReference>
<feature type="region of interest" description="Disordered" evidence="5">
    <location>
        <begin position="309"/>
        <end position="331"/>
    </location>
</feature>
<evidence type="ECO:0000313" key="7">
    <source>
        <dbReference type="EMBL" id="NKF21323.1"/>
    </source>
</evidence>
<sequence>MRLPPLNALRAFEAAARHSSVHKAAQELYVTPAAISHQIKALEEYLGVMLFKRTPRRITLTPAGEACLPKLTAAFAQMADAVAAAQQQIHTGRVMVSVAPALAAKWLIPKLAKFRDLHGDIDLRISARQTMVDRVRGELDAGSNLLEGGDVAIRLGEGHYPGHVSHKLFTSYSLPICSPKLLEGPTPLRTPDDLRHHTLLHYESDIALADVGRPTWASWLKAAGVRGINTRRGPTFNHVALALQAAADGLGVVLGVPIMASEEIADGTLVAPFDLALPTGGSYYLLHTEAAEREPSIMAFRDWVLSEARSEPWAEPKQIGSAPLLDGETGS</sequence>
<protein>
    <submittedName>
        <fullName evidence="7">Transcriptional regulator GcvA</fullName>
    </submittedName>
</protein>
<dbReference type="Gene3D" id="1.10.10.10">
    <property type="entry name" value="Winged helix-like DNA-binding domain superfamily/Winged helix DNA-binding domain"/>
    <property type="match status" value="1"/>
</dbReference>
<dbReference type="FunFam" id="3.40.190.10:FF:000017">
    <property type="entry name" value="Glycine cleavage system transcriptional activator"/>
    <property type="match status" value="1"/>
</dbReference>
<dbReference type="AlphaFoldDB" id="A0A970B548"/>
<dbReference type="FunFam" id="1.10.10.10:FF:000038">
    <property type="entry name" value="Glycine cleavage system transcriptional activator"/>
    <property type="match status" value="1"/>
</dbReference>
<gene>
    <name evidence="7" type="primary">gcvA</name>
    <name evidence="7" type="ORF">G7Y82_03265</name>
</gene>
<dbReference type="EMBL" id="JAAVXB010000002">
    <property type="protein sequence ID" value="NKF21323.1"/>
    <property type="molecule type" value="Genomic_DNA"/>
</dbReference>
<dbReference type="PRINTS" id="PR00039">
    <property type="entry name" value="HTHLYSR"/>
</dbReference>
<keyword evidence="2" id="KW-0805">Transcription regulation</keyword>
<name>A0A970B548_9GAMM</name>
<accession>A0A970B548</accession>
<dbReference type="SUPFAM" id="SSF46785">
    <property type="entry name" value="Winged helix' DNA-binding domain"/>
    <property type="match status" value="1"/>
</dbReference>
<organism evidence="7 8">
    <name type="scientific">Solimonas marina</name>
    <dbReference type="NCBI Taxonomy" id="2714601"/>
    <lineage>
        <taxon>Bacteria</taxon>
        <taxon>Pseudomonadati</taxon>
        <taxon>Pseudomonadota</taxon>
        <taxon>Gammaproteobacteria</taxon>
        <taxon>Nevskiales</taxon>
        <taxon>Nevskiaceae</taxon>
        <taxon>Solimonas</taxon>
    </lineage>
</organism>
<dbReference type="Pfam" id="PF00126">
    <property type="entry name" value="HTH_1"/>
    <property type="match status" value="1"/>
</dbReference>
<dbReference type="GO" id="GO:0006351">
    <property type="term" value="P:DNA-templated transcription"/>
    <property type="evidence" value="ECO:0007669"/>
    <property type="project" value="TreeGrafter"/>
</dbReference>
<reference evidence="7" key="1">
    <citation type="submission" date="2020-03" db="EMBL/GenBank/DDBJ databases">
        <title>Solimonas marina sp. nov., isolated from deep seawater of the Pacific Ocean.</title>
        <authorList>
            <person name="Liu X."/>
            <person name="Lai Q."/>
            <person name="Sun F."/>
            <person name="Gai Y."/>
            <person name="Li G."/>
            <person name="Shao Z."/>
        </authorList>
    </citation>
    <scope>NUCLEOTIDE SEQUENCE</scope>
    <source>
        <strain evidence="7">C16B3</strain>
    </source>
</reference>
<dbReference type="CDD" id="cd08432">
    <property type="entry name" value="PBP2_GcdR_TrpI_HvrB_AmpR_like"/>
    <property type="match status" value="1"/>
</dbReference>
<feature type="domain" description="HTH lysR-type" evidence="6">
    <location>
        <begin position="4"/>
        <end position="61"/>
    </location>
</feature>
<proteinExistence type="inferred from homology"/>
<dbReference type="PANTHER" id="PTHR30537:SF26">
    <property type="entry name" value="GLYCINE CLEAVAGE SYSTEM TRANSCRIPTIONAL ACTIVATOR"/>
    <property type="match status" value="1"/>
</dbReference>
<evidence type="ECO:0000256" key="1">
    <source>
        <dbReference type="ARBA" id="ARBA00009437"/>
    </source>
</evidence>
<evidence type="ECO:0000256" key="4">
    <source>
        <dbReference type="ARBA" id="ARBA00023163"/>
    </source>
</evidence>
<keyword evidence="3" id="KW-0238">DNA-binding</keyword>
<keyword evidence="8" id="KW-1185">Reference proteome</keyword>
<comment type="similarity">
    <text evidence="1">Belongs to the LysR transcriptional regulatory family.</text>
</comment>
<dbReference type="GO" id="GO:0043565">
    <property type="term" value="F:sequence-specific DNA binding"/>
    <property type="evidence" value="ECO:0007669"/>
    <property type="project" value="TreeGrafter"/>
</dbReference>
<comment type="caution">
    <text evidence="7">The sequence shown here is derived from an EMBL/GenBank/DDBJ whole genome shotgun (WGS) entry which is preliminary data.</text>
</comment>
<evidence type="ECO:0000256" key="2">
    <source>
        <dbReference type="ARBA" id="ARBA00023015"/>
    </source>
</evidence>
<dbReference type="Proteomes" id="UP000653472">
    <property type="component" value="Unassembled WGS sequence"/>
</dbReference>
<dbReference type="InterPro" id="IPR005119">
    <property type="entry name" value="LysR_subst-bd"/>
</dbReference>
<dbReference type="InterPro" id="IPR036390">
    <property type="entry name" value="WH_DNA-bd_sf"/>
</dbReference>
<keyword evidence="4" id="KW-0804">Transcription</keyword>
<dbReference type="GO" id="GO:0003700">
    <property type="term" value="F:DNA-binding transcription factor activity"/>
    <property type="evidence" value="ECO:0007669"/>
    <property type="project" value="InterPro"/>
</dbReference>
<evidence type="ECO:0000256" key="5">
    <source>
        <dbReference type="SAM" id="MobiDB-lite"/>
    </source>
</evidence>
<dbReference type="RefSeq" id="WP_168146596.1">
    <property type="nucleotide sequence ID" value="NZ_JAAVXB010000002.1"/>
</dbReference>
<evidence type="ECO:0000313" key="8">
    <source>
        <dbReference type="Proteomes" id="UP000653472"/>
    </source>
</evidence>
<dbReference type="Gene3D" id="3.40.190.10">
    <property type="entry name" value="Periplasmic binding protein-like II"/>
    <property type="match status" value="2"/>
</dbReference>
<dbReference type="PANTHER" id="PTHR30537">
    <property type="entry name" value="HTH-TYPE TRANSCRIPTIONAL REGULATOR"/>
    <property type="match status" value="1"/>
</dbReference>
<dbReference type="NCBIfam" id="NF008352">
    <property type="entry name" value="PRK11139.1"/>
    <property type="match status" value="1"/>
</dbReference>
<dbReference type="InterPro" id="IPR000847">
    <property type="entry name" value="LysR_HTH_N"/>
</dbReference>